<comment type="similarity">
    <text evidence="1">Belongs to the ATP-dependent DNA ligase family.</text>
</comment>
<sequence>MNKQRTLDFFSTKKRKLENGDSSVTTTTTDKNTNVTENELFKKNSETNSISSLLQKKTSTPTLQALTHVVKKTIDLKIHDINIPFLKLAQLCQSLEETAPRLEKLTQLEEFFDEVIAQDTSQLEIVTNFLLNQLGPDYIQDLELGFGEHLILKILHESFGYKLASLKTKLKEIGDLGQLTFKLRSEMRSVFTFKSNKIETGLSLSESWKLLNEIAASNSHKEKINKIRPNLSKMTPVECKFFIRFLEGRLRIGSSQQSIITALSRSFLKYDKQNGRSLELDALDADRILRK</sequence>
<dbReference type="InterPro" id="IPR012308">
    <property type="entry name" value="DNA_ligase_ATP-dep_N"/>
</dbReference>
<dbReference type="AlphaFoldDB" id="A0A1B7T8E0"/>
<keyword evidence="8" id="KW-1185">Reference proteome</keyword>
<dbReference type="GO" id="GO:0003677">
    <property type="term" value="F:DNA binding"/>
    <property type="evidence" value="ECO:0007669"/>
    <property type="project" value="InterPro"/>
</dbReference>
<accession>A0A1B7T8E0</accession>
<dbReference type="GO" id="GO:0006281">
    <property type="term" value="P:DNA repair"/>
    <property type="evidence" value="ECO:0007669"/>
    <property type="project" value="UniProtKB-KW"/>
</dbReference>
<dbReference type="EMBL" id="LXPE01000306">
    <property type="protein sequence ID" value="OBA24982.1"/>
    <property type="molecule type" value="Genomic_DNA"/>
</dbReference>
<comment type="caution">
    <text evidence="7">The sequence shown here is derived from an EMBL/GenBank/DDBJ whole genome shotgun (WGS) entry which is preliminary data.</text>
</comment>
<feature type="non-terminal residue" evidence="7">
    <location>
        <position position="291"/>
    </location>
</feature>
<evidence type="ECO:0000256" key="5">
    <source>
        <dbReference type="ARBA" id="ARBA00023204"/>
    </source>
</evidence>
<evidence type="ECO:0000313" key="8">
    <source>
        <dbReference type="Proteomes" id="UP000092321"/>
    </source>
</evidence>
<dbReference type="InterPro" id="IPR036599">
    <property type="entry name" value="DNA_ligase_N_sf"/>
</dbReference>
<dbReference type="PANTHER" id="PTHR45674">
    <property type="entry name" value="DNA LIGASE 1/3 FAMILY MEMBER"/>
    <property type="match status" value="1"/>
</dbReference>
<dbReference type="OrthoDB" id="206088at2759"/>
<evidence type="ECO:0000256" key="1">
    <source>
        <dbReference type="ARBA" id="ARBA00007572"/>
    </source>
</evidence>
<evidence type="ECO:0000259" key="6">
    <source>
        <dbReference type="Pfam" id="PF04675"/>
    </source>
</evidence>
<dbReference type="InterPro" id="IPR050191">
    <property type="entry name" value="ATP-dep_DNA_ligase"/>
</dbReference>
<dbReference type="Proteomes" id="UP000092321">
    <property type="component" value="Unassembled WGS sequence"/>
</dbReference>
<dbReference type="SUPFAM" id="SSF117018">
    <property type="entry name" value="ATP-dependent DNA ligase DNA-binding domain"/>
    <property type="match status" value="1"/>
</dbReference>
<dbReference type="GO" id="GO:0006273">
    <property type="term" value="P:lagging strand elongation"/>
    <property type="evidence" value="ECO:0007669"/>
    <property type="project" value="TreeGrafter"/>
</dbReference>
<evidence type="ECO:0000256" key="2">
    <source>
        <dbReference type="ARBA" id="ARBA00022598"/>
    </source>
</evidence>
<keyword evidence="3" id="KW-0227">DNA damage</keyword>
<keyword evidence="2" id="KW-0436">Ligase</keyword>
<evidence type="ECO:0000313" key="7">
    <source>
        <dbReference type="EMBL" id="OBA24982.1"/>
    </source>
</evidence>
<dbReference type="GO" id="GO:0006310">
    <property type="term" value="P:DNA recombination"/>
    <property type="evidence" value="ECO:0007669"/>
    <property type="project" value="UniProtKB-KW"/>
</dbReference>
<dbReference type="PANTHER" id="PTHR45674:SF4">
    <property type="entry name" value="DNA LIGASE 1"/>
    <property type="match status" value="1"/>
</dbReference>
<evidence type="ECO:0000256" key="4">
    <source>
        <dbReference type="ARBA" id="ARBA00023172"/>
    </source>
</evidence>
<proteinExistence type="inferred from homology"/>
<organism evidence="7 8">
    <name type="scientific">Hanseniaspora valbyensis NRRL Y-1626</name>
    <dbReference type="NCBI Taxonomy" id="766949"/>
    <lineage>
        <taxon>Eukaryota</taxon>
        <taxon>Fungi</taxon>
        <taxon>Dikarya</taxon>
        <taxon>Ascomycota</taxon>
        <taxon>Saccharomycotina</taxon>
        <taxon>Saccharomycetes</taxon>
        <taxon>Saccharomycodales</taxon>
        <taxon>Saccharomycodaceae</taxon>
        <taxon>Hanseniaspora</taxon>
    </lineage>
</organism>
<dbReference type="GO" id="GO:0003910">
    <property type="term" value="F:DNA ligase (ATP) activity"/>
    <property type="evidence" value="ECO:0007669"/>
    <property type="project" value="InterPro"/>
</dbReference>
<gene>
    <name evidence="7" type="ORF">HANVADRAFT_50458</name>
</gene>
<name>A0A1B7T8E0_9ASCO</name>
<dbReference type="Pfam" id="PF04675">
    <property type="entry name" value="DNA_ligase_A_N"/>
    <property type="match status" value="1"/>
</dbReference>
<feature type="domain" description="DNA ligase ATP-dependent N-terminal" evidence="6">
    <location>
        <begin position="84"/>
        <end position="264"/>
    </location>
</feature>
<keyword evidence="4" id="KW-0233">DNA recombination</keyword>
<keyword evidence="5" id="KW-0234">DNA repair</keyword>
<reference evidence="8" key="1">
    <citation type="journal article" date="2016" name="Proc. Natl. Acad. Sci. U.S.A.">
        <title>Comparative genomics of biotechnologically important yeasts.</title>
        <authorList>
            <person name="Riley R."/>
            <person name="Haridas S."/>
            <person name="Wolfe K.H."/>
            <person name="Lopes M.R."/>
            <person name="Hittinger C.T."/>
            <person name="Goeker M."/>
            <person name="Salamov A.A."/>
            <person name="Wisecaver J.H."/>
            <person name="Long T.M."/>
            <person name="Calvey C.H."/>
            <person name="Aerts A.L."/>
            <person name="Barry K.W."/>
            <person name="Choi C."/>
            <person name="Clum A."/>
            <person name="Coughlan A.Y."/>
            <person name="Deshpande S."/>
            <person name="Douglass A.P."/>
            <person name="Hanson S.J."/>
            <person name="Klenk H.-P."/>
            <person name="LaButti K.M."/>
            <person name="Lapidus A."/>
            <person name="Lindquist E.A."/>
            <person name="Lipzen A.M."/>
            <person name="Meier-Kolthoff J.P."/>
            <person name="Ohm R.A."/>
            <person name="Otillar R.P."/>
            <person name="Pangilinan J.L."/>
            <person name="Peng Y."/>
            <person name="Rokas A."/>
            <person name="Rosa C.A."/>
            <person name="Scheuner C."/>
            <person name="Sibirny A.A."/>
            <person name="Slot J.C."/>
            <person name="Stielow J.B."/>
            <person name="Sun H."/>
            <person name="Kurtzman C.P."/>
            <person name="Blackwell M."/>
            <person name="Grigoriev I.V."/>
            <person name="Jeffries T.W."/>
        </authorList>
    </citation>
    <scope>NUCLEOTIDE SEQUENCE [LARGE SCALE GENOMIC DNA]</scope>
    <source>
        <strain evidence="8">NRRL Y-1626</strain>
    </source>
</reference>
<dbReference type="Gene3D" id="1.10.3260.10">
    <property type="entry name" value="DNA ligase, ATP-dependent, N-terminal domain"/>
    <property type="match status" value="1"/>
</dbReference>
<protein>
    <recommendedName>
        <fullName evidence="6">DNA ligase ATP-dependent N-terminal domain-containing protein</fullName>
    </recommendedName>
</protein>
<evidence type="ECO:0000256" key="3">
    <source>
        <dbReference type="ARBA" id="ARBA00022763"/>
    </source>
</evidence>